<reference evidence="1 2" key="1">
    <citation type="journal article" date="2016" name="Nat. Commun.">
        <title>Thousands of microbial genomes shed light on interconnected biogeochemical processes in an aquifer system.</title>
        <authorList>
            <person name="Anantharaman K."/>
            <person name="Brown C.T."/>
            <person name="Hug L.A."/>
            <person name="Sharon I."/>
            <person name="Castelle C.J."/>
            <person name="Probst A.J."/>
            <person name="Thomas B.C."/>
            <person name="Singh A."/>
            <person name="Wilkins M.J."/>
            <person name="Karaoz U."/>
            <person name="Brodie E.L."/>
            <person name="Williams K.H."/>
            <person name="Hubbard S.S."/>
            <person name="Banfield J.F."/>
        </authorList>
    </citation>
    <scope>NUCLEOTIDE SEQUENCE [LARGE SCALE GENOMIC DNA]</scope>
</reference>
<proteinExistence type="predicted"/>
<dbReference type="EMBL" id="MFKN01000033">
    <property type="protein sequence ID" value="OGG40318.1"/>
    <property type="molecule type" value="Genomic_DNA"/>
</dbReference>
<dbReference type="Proteomes" id="UP000179014">
    <property type="component" value="Unassembled WGS sequence"/>
</dbReference>
<dbReference type="AlphaFoldDB" id="A0A1F6BU10"/>
<gene>
    <name evidence="1" type="ORF">A2118_01285</name>
</gene>
<evidence type="ECO:0000313" key="1">
    <source>
        <dbReference type="EMBL" id="OGG40318.1"/>
    </source>
</evidence>
<accession>A0A1F6BU10</accession>
<sequence length="408" mass="46775">MLGSWVKVSKKNDAESNLAAPTFLINQIAKIKESRRYQKLIAGFDAHRLEQFIEEVEKEMPRLLSEDAIEQKLQRRVVERKGIEEAFKAARQQAQPFFNEQQKIRDDFRTELGRMITVLESTNTGIDEWRMESLRHLIIHLKKILENWEQSSRLTREVLEFGKSVLESAVSPGVLDAEREDAVRLQKDYSVVTAALPRGATGAETPAKLQRLSGLAALGNVSQGNKKNLTNQTFRKILDDIGHKKFDHESKALADVWRKIKATGYYELEQKQKELNWDPEYSALVYLKQNRSRILADFPTSMQSVQESLKTPAGDMYFLKSCLVAANELRRINGTGDRKLPDERHVLNIKPPQQKNGDGRRPIYEFSSYVGSAYDKVHMEPAHYLFCQLAVEYLWQQKHDAESIAASV</sequence>
<protein>
    <submittedName>
        <fullName evidence="1">Uncharacterized protein</fullName>
    </submittedName>
</protein>
<name>A0A1F6BU10_9BACT</name>
<evidence type="ECO:0000313" key="2">
    <source>
        <dbReference type="Proteomes" id="UP000179014"/>
    </source>
</evidence>
<comment type="caution">
    <text evidence="1">The sequence shown here is derived from an EMBL/GenBank/DDBJ whole genome shotgun (WGS) entry which is preliminary data.</text>
</comment>
<organism evidence="1 2">
    <name type="scientific">Candidatus Kaiserbacteria bacterium GWA2_50_9</name>
    <dbReference type="NCBI Taxonomy" id="1798474"/>
    <lineage>
        <taxon>Bacteria</taxon>
        <taxon>Candidatus Kaiseribacteriota</taxon>
    </lineage>
</organism>